<evidence type="ECO:0000256" key="8">
    <source>
        <dbReference type="ARBA" id="ARBA00023014"/>
    </source>
</evidence>
<evidence type="ECO:0000256" key="6">
    <source>
        <dbReference type="ARBA" id="ARBA00022840"/>
    </source>
</evidence>
<gene>
    <name evidence="11 13" type="primary">dinG</name>
    <name evidence="13" type="ORF">Tther_01258</name>
</gene>
<evidence type="ECO:0000256" key="10">
    <source>
        <dbReference type="ARBA" id="ARBA00023235"/>
    </source>
</evidence>
<accession>A0A554X1W5</accession>
<dbReference type="InterPro" id="IPR027417">
    <property type="entry name" value="P-loop_NTPase"/>
</dbReference>
<dbReference type="InterPro" id="IPR045028">
    <property type="entry name" value="DinG/Rad3-like"/>
</dbReference>
<keyword evidence="2 11" id="KW-0479">Metal-binding</keyword>
<comment type="function">
    <text evidence="11">DNA-dependent ATPase and 5'-3' DNA helicase. Unwinds D-loops, R-loops, forked DNA and G-quadruplex DNA.</text>
</comment>
<sequence length="756" mass="81312">MGNELPVARACASRAPHYAGEMPGLCHTPCMRDIEGCVAQSMAAFDAYIAGGDGLRPRPGQRAMAQCVAQTLAAATLGRTEPEGQAPQRRIAVIQAGTGVGKSLAYLVPAIVTAQARQTRVVVSTATVALQEQLVHQDLPALARCLPVPLRFALAKGRGRYVCRLKLERWLTDPEAEPELGDDDEGGVVGADAGDRLAWLRARAQDLAHGRWSGDRDELPEPPEPAWWHAIAAEASSCTARHCPLYGGCAYFEQRKALSGAHVIVVNHDLLLSTLGSRQLPELDQCLLVLDEAHHLPAIALQQFGRRCGLTRLAWIDQLASRALKAGTDVEVEALAEVPAAAARLRHALQEVGRLAVQAWGARLREATADGQPLRVRLPHGRLPDGFDAPLQTAVQASATFLDALRALSAALRTALRERPDEARRLSQRYAQLGTLAPRLEAAHDTARWLLHEAAAGEAPLAKWFTLAAGGAAPGQDTVRVQAHASPIQPAGLLRAQLWGGVRAAVLTSATLTSCGRFDFFLREAGLADDPDVQTLEAPSPFDYPAQGALVLGGVGVDPRDSAAYQAAVQAALLRDLPSVRRGALVLFTSRAHMQRVAAALPADWRERVLVQGALPRPRLLARHRERVAAGQASILFGLQSFGEGLDLPGPLCEDLFITKLPFAPPDDPVGEARAEWLRACGRDPFLDLVVPATAIRLLQWVGRAIRSEDDRARIVCYDPRLLSTGYGRLILQGLPPFTRQTPTCGSEPCTPPMRP</sequence>
<dbReference type="EMBL" id="VJOL01000019">
    <property type="protein sequence ID" value="TSE29847.1"/>
    <property type="molecule type" value="Genomic_DNA"/>
</dbReference>
<dbReference type="EC" id="5.6.2.3" evidence="11"/>
<evidence type="ECO:0000256" key="2">
    <source>
        <dbReference type="ARBA" id="ARBA00022723"/>
    </source>
</evidence>
<keyword evidence="6 11" id="KW-0067">ATP-binding</keyword>
<dbReference type="Pfam" id="PF00270">
    <property type="entry name" value="DEAD"/>
    <property type="match status" value="1"/>
</dbReference>
<keyword evidence="3 11" id="KW-0547">Nucleotide-binding</keyword>
<dbReference type="HAMAP" id="MF_02205">
    <property type="entry name" value="DinG_proteobact"/>
    <property type="match status" value="1"/>
</dbReference>
<feature type="binding site" evidence="11">
    <location>
        <position position="238"/>
    </location>
    <ligand>
        <name>[4Fe-4S] cluster</name>
        <dbReference type="ChEBI" id="CHEBI:49883"/>
    </ligand>
</feature>
<comment type="cofactor">
    <cofactor evidence="11">
        <name>[4Fe-4S] cluster</name>
        <dbReference type="ChEBI" id="CHEBI:49883"/>
    </cofactor>
    <text evidence="11">Binds 1 [4Fe-4S] cluster.</text>
</comment>
<evidence type="ECO:0000256" key="3">
    <source>
        <dbReference type="ARBA" id="ARBA00022741"/>
    </source>
</evidence>
<dbReference type="InterPro" id="IPR014013">
    <property type="entry name" value="Helic_SF1/SF2_ATP-bd_DinG/Rad3"/>
</dbReference>
<feature type="domain" description="Helicase ATP-binding" evidence="12">
    <location>
        <begin position="47"/>
        <end position="349"/>
    </location>
</feature>
<evidence type="ECO:0000313" key="13">
    <source>
        <dbReference type="EMBL" id="TSE29847.1"/>
    </source>
</evidence>
<dbReference type="GO" id="GO:0043139">
    <property type="term" value="F:5'-3' DNA helicase activity"/>
    <property type="evidence" value="ECO:0007669"/>
    <property type="project" value="UniProtKB-UniRule"/>
</dbReference>
<dbReference type="GO" id="GO:0033677">
    <property type="term" value="F:DNA/RNA helicase activity"/>
    <property type="evidence" value="ECO:0007669"/>
    <property type="project" value="TreeGrafter"/>
</dbReference>
<comment type="caution">
    <text evidence="13">The sequence shown here is derived from an EMBL/GenBank/DDBJ whole genome shotgun (WGS) entry which is preliminary data.</text>
</comment>
<dbReference type="GO" id="GO:0003677">
    <property type="term" value="F:DNA binding"/>
    <property type="evidence" value="ECO:0007669"/>
    <property type="project" value="UniProtKB-UniRule"/>
</dbReference>
<evidence type="ECO:0000256" key="1">
    <source>
        <dbReference type="ARBA" id="ARBA00022485"/>
    </source>
</evidence>
<evidence type="ECO:0000256" key="5">
    <source>
        <dbReference type="ARBA" id="ARBA00022806"/>
    </source>
</evidence>
<keyword evidence="5 11" id="KW-0347">Helicase</keyword>
<dbReference type="GO" id="GO:0051539">
    <property type="term" value="F:4 iron, 4 sulfur cluster binding"/>
    <property type="evidence" value="ECO:0007669"/>
    <property type="project" value="UniProtKB-UniRule"/>
</dbReference>
<dbReference type="InterPro" id="IPR010614">
    <property type="entry name" value="RAD3-like_helicase_DEAD"/>
</dbReference>
<reference evidence="13 14" key="1">
    <citation type="submission" date="2019-07" db="EMBL/GenBank/DDBJ databases">
        <title>Tepidimonas thermarum AA-1 draft genome.</title>
        <authorList>
            <person name="Da Costa M.S."/>
            <person name="Froufe H.J.C."/>
            <person name="Egas C."/>
            <person name="Albuquerque L."/>
        </authorList>
    </citation>
    <scope>NUCLEOTIDE SEQUENCE [LARGE SCALE GENOMIC DNA]</scope>
    <source>
        <strain evidence="13 14">AA-1</strain>
    </source>
</reference>
<evidence type="ECO:0000313" key="14">
    <source>
        <dbReference type="Proteomes" id="UP000318542"/>
    </source>
</evidence>
<dbReference type="Gene3D" id="3.40.50.300">
    <property type="entry name" value="P-loop containing nucleotide triphosphate hydrolases"/>
    <property type="match status" value="2"/>
</dbReference>
<evidence type="ECO:0000256" key="4">
    <source>
        <dbReference type="ARBA" id="ARBA00022801"/>
    </source>
</evidence>
<proteinExistence type="inferred from homology"/>
<protein>
    <recommendedName>
        <fullName evidence="11">ATP-dependent DNA helicase DinG</fullName>
        <ecNumber evidence="11">5.6.2.3</ecNumber>
    </recommendedName>
    <alternativeName>
        <fullName evidence="11">DNA 5'-3' helicase DinG</fullName>
    </alternativeName>
</protein>
<dbReference type="GO" id="GO:0009432">
    <property type="term" value="P:SOS response"/>
    <property type="evidence" value="ECO:0007669"/>
    <property type="project" value="TreeGrafter"/>
</dbReference>
<dbReference type="SMART" id="SM00491">
    <property type="entry name" value="HELICc2"/>
    <property type="match status" value="1"/>
</dbReference>
<organism evidence="13 14">
    <name type="scientific">Tepidimonas thermarum</name>
    <dbReference type="NCBI Taxonomy" id="335431"/>
    <lineage>
        <taxon>Bacteria</taxon>
        <taxon>Pseudomonadati</taxon>
        <taxon>Pseudomonadota</taxon>
        <taxon>Betaproteobacteria</taxon>
        <taxon>Burkholderiales</taxon>
        <taxon>Tepidimonas</taxon>
    </lineage>
</organism>
<dbReference type="GO" id="GO:0005524">
    <property type="term" value="F:ATP binding"/>
    <property type="evidence" value="ECO:0007669"/>
    <property type="project" value="UniProtKB-UniRule"/>
</dbReference>
<dbReference type="Pfam" id="PF13307">
    <property type="entry name" value="Helicase_C_2"/>
    <property type="match status" value="1"/>
</dbReference>
<feature type="binding site" evidence="11">
    <location>
        <position position="249"/>
    </location>
    <ligand>
        <name>[4Fe-4S] cluster</name>
        <dbReference type="ChEBI" id="CHEBI:49883"/>
    </ligand>
</feature>
<dbReference type="InterPro" id="IPR006555">
    <property type="entry name" value="ATP-dep_Helicase_C"/>
</dbReference>
<dbReference type="NCBIfam" id="NF008729">
    <property type="entry name" value="PRK11747.1"/>
    <property type="match status" value="1"/>
</dbReference>
<name>A0A554X1W5_9BURK</name>
<dbReference type="SMART" id="SM00487">
    <property type="entry name" value="DEXDc"/>
    <property type="match status" value="1"/>
</dbReference>
<keyword evidence="8 11" id="KW-0411">Iron-sulfur</keyword>
<dbReference type="InterPro" id="IPR014001">
    <property type="entry name" value="Helicase_ATP-bd"/>
</dbReference>
<feature type="binding site" evidence="11">
    <location>
        <position position="163"/>
    </location>
    <ligand>
        <name>[4Fe-4S] cluster</name>
        <dbReference type="ChEBI" id="CHEBI:49883"/>
    </ligand>
</feature>
<dbReference type="InterPro" id="IPR011545">
    <property type="entry name" value="DEAD/DEAH_box_helicase_dom"/>
</dbReference>
<keyword evidence="9 11" id="KW-0238">DNA-binding</keyword>
<dbReference type="Proteomes" id="UP000318542">
    <property type="component" value="Unassembled WGS sequence"/>
</dbReference>
<dbReference type="InterPro" id="IPR039000">
    <property type="entry name" value="DinG_proteobact"/>
</dbReference>
<dbReference type="PROSITE" id="PS51193">
    <property type="entry name" value="HELICASE_ATP_BIND_2"/>
    <property type="match status" value="1"/>
</dbReference>
<evidence type="ECO:0000256" key="11">
    <source>
        <dbReference type="HAMAP-Rule" id="MF_02205"/>
    </source>
</evidence>
<evidence type="ECO:0000256" key="9">
    <source>
        <dbReference type="ARBA" id="ARBA00023125"/>
    </source>
</evidence>
<dbReference type="SUPFAM" id="SSF52540">
    <property type="entry name" value="P-loop containing nucleoside triphosphate hydrolases"/>
    <property type="match status" value="1"/>
</dbReference>
<evidence type="ECO:0000259" key="12">
    <source>
        <dbReference type="PROSITE" id="PS51193"/>
    </source>
</evidence>
<dbReference type="PANTHER" id="PTHR11472:SF59">
    <property type="entry name" value="ATP-DEPENDENT DNA HELICASE DING"/>
    <property type="match status" value="1"/>
</dbReference>
<keyword evidence="10 11" id="KW-0413">Isomerase</keyword>
<keyword evidence="1 11" id="KW-0004">4Fe-4S</keyword>
<keyword evidence="14" id="KW-1185">Reference proteome</keyword>
<dbReference type="PANTHER" id="PTHR11472">
    <property type="entry name" value="DNA REPAIR DEAD HELICASE RAD3/XP-D SUBFAMILY MEMBER"/>
    <property type="match status" value="1"/>
</dbReference>
<feature type="binding site" evidence="11">
    <location>
        <position position="243"/>
    </location>
    <ligand>
        <name>[4Fe-4S] cluster</name>
        <dbReference type="ChEBI" id="CHEBI:49883"/>
    </ligand>
</feature>
<comment type="similarity">
    <text evidence="11">Belongs to the helicase family. DinG subfamily. Type 1 sub-subfamily.</text>
</comment>
<keyword evidence="7 11" id="KW-0408">Iron</keyword>
<dbReference type="GO" id="GO:0046872">
    <property type="term" value="F:metal ion binding"/>
    <property type="evidence" value="ECO:0007669"/>
    <property type="project" value="UniProtKB-KW"/>
</dbReference>
<comment type="catalytic activity">
    <reaction evidence="11">
        <text>ATP + H2O = ADP + phosphate + H(+)</text>
        <dbReference type="Rhea" id="RHEA:13065"/>
        <dbReference type="ChEBI" id="CHEBI:15377"/>
        <dbReference type="ChEBI" id="CHEBI:15378"/>
        <dbReference type="ChEBI" id="CHEBI:30616"/>
        <dbReference type="ChEBI" id="CHEBI:43474"/>
        <dbReference type="ChEBI" id="CHEBI:456216"/>
        <dbReference type="EC" id="5.6.2.3"/>
    </reaction>
</comment>
<dbReference type="GO" id="GO:0006281">
    <property type="term" value="P:DNA repair"/>
    <property type="evidence" value="ECO:0007669"/>
    <property type="project" value="TreeGrafter"/>
</dbReference>
<evidence type="ECO:0000256" key="7">
    <source>
        <dbReference type="ARBA" id="ARBA00023004"/>
    </source>
</evidence>
<dbReference type="AlphaFoldDB" id="A0A554X1W5"/>
<keyword evidence="4 11" id="KW-0378">Hydrolase</keyword>
<dbReference type="Pfam" id="PF06733">
    <property type="entry name" value="DEAD_2"/>
    <property type="match status" value="1"/>
</dbReference>
<dbReference type="GO" id="GO:0016887">
    <property type="term" value="F:ATP hydrolysis activity"/>
    <property type="evidence" value="ECO:0007669"/>
    <property type="project" value="RHEA"/>
</dbReference>